<feature type="chain" id="PRO_5040507525" description="VWFA domain-containing protein" evidence="1">
    <location>
        <begin position="23"/>
        <end position="748"/>
    </location>
</feature>
<dbReference type="AlphaFoldDB" id="A0A9N9TFW2"/>
<dbReference type="OrthoDB" id="10256829at2759"/>
<evidence type="ECO:0000313" key="2">
    <source>
        <dbReference type="EMBL" id="CAG9855058.1"/>
    </source>
</evidence>
<feature type="signal peptide" evidence="1">
    <location>
        <begin position="1"/>
        <end position="22"/>
    </location>
</feature>
<dbReference type="EMBL" id="OU900103">
    <property type="protein sequence ID" value="CAG9855058.1"/>
    <property type="molecule type" value="Genomic_DNA"/>
</dbReference>
<name>A0A9N9TFW2_PHYSR</name>
<keyword evidence="1" id="KW-0732">Signal</keyword>
<evidence type="ECO:0000256" key="1">
    <source>
        <dbReference type="SAM" id="SignalP"/>
    </source>
</evidence>
<dbReference type="Proteomes" id="UP001153712">
    <property type="component" value="Chromosome 10"/>
</dbReference>
<reference evidence="2" key="1">
    <citation type="submission" date="2022-01" db="EMBL/GenBank/DDBJ databases">
        <authorList>
            <person name="King R."/>
        </authorList>
    </citation>
    <scope>NUCLEOTIDE SEQUENCE</scope>
</reference>
<evidence type="ECO:0000313" key="3">
    <source>
        <dbReference type="Proteomes" id="UP001153712"/>
    </source>
</evidence>
<accession>A0A9N9TFW2</accession>
<gene>
    <name evidence="2" type="ORF">PHYEVI_LOCUS1518</name>
</gene>
<organism evidence="2 3">
    <name type="scientific">Phyllotreta striolata</name>
    <name type="common">Striped flea beetle</name>
    <name type="synonym">Crioceris striolata</name>
    <dbReference type="NCBI Taxonomy" id="444603"/>
    <lineage>
        <taxon>Eukaryota</taxon>
        <taxon>Metazoa</taxon>
        <taxon>Ecdysozoa</taxon>
        <taxon>Arthropoda</taxon>
        <taxon>Hexapoda</taxon>
        <taxon>Insecta</taxon>
        <taxon>Pterygota</taxon>
        <taxon>Neoptera</taxon>
        <taxon>Endopterygota</taxon>
        <taxon>Coleoptera</taxon>
        <taxon>Polyphaga</taxon>
        <taxon>Cucujiformia</taxon>
        <taxon>Chrysomeloidea</taxon>
        <taxon>Chrysomelidae</taxon>
        <taxon>Galerucinae</taxon>
        <taxon>Alticini</taxon>
        <taxon>Phyllotreta</taxon>
    </lineage>
</organism>
<proteinExistence type="predicted"/>
<keyword evidence="3" id="KW-1185">Reference proteome</keyword>
<protein>
    <recommendedName>
        <fullName evidence="4">VWFA domain-containing protein</fullName>
    </recommendedName>
</protein>
<sequence length="748" mass="83924">MKCLLKILLIVLFSIIIRHVETQTSSAIPEIIQDCYKSDFKITARPPLTLHLLIELLRKIEIDERNAISARLLATSIIHGVLFNGIRRTRNTQRENEDFIPFRALGDEFYNYKLLADYLIPGQIDLFPRNSLSLSELCFLHTIISSTVDPFERGDESLTCNDRSSMPLEMGDFGALSRCPLAKGVIKTKWGPIAATHLISGIAAGLQDNSVTFGRALRAIQNGNHNSVDASAIGNNEANIVWVATMAGDLARAILNQTTGSPLIGNKGFWNDTLLPRAYYLKTSTWDMTEADILAGIDGAILGTHIKGWMGILESTRISQVLDMYYSERGITYQFDYRANNRSSSFESLLSAINLEDQIIGSAKLLQTIGRFKVSPSDEAIKEFAKMLSGQFETVAEKLTKMYDGIEYLNGKQMRASLEVIIILDDSFDYYKALQMIYLLSEAIQVSYYASKVGIINGQSGNWMVNVTGEVFQIFTDLNEPNDKWPGFLSLADSLETLMDYYQDKTNNDCAGRQLKPEGQVILVFSKDGRLTDDDVTRSRLFIRSLKTTYPATRMIYVTQTGEHSLQQLLQDGDSTMRSSSDVVSLVEQVADRLSRIPANLIKFYCNDTVVFEDFITPQLESVYEINKEYIRRGVVNAEFKNSDYGDLVVCAYKSNTTNDRVCKGITVNSDISFNSGDFCAPDSPSDDVHFTVTANSSRIRCTEFKCRYPDQVRLTIKYTFTSTGSRVLSKLLLIITNIFLLLIVNEN</sequence>
<evidence type="ECO:0008006" key="4">
    <source>
        <dbReference type="Google" id="ProtNLM"/>
    </source>
</evidence>